<evidence type="ECO:0000313" key="3">
    <source>
        <dbReference type="Proteomes" id="UP001501536"/>
    </source>
</evidence>
<reference evidence="3" key="1">
    <citation type="journal article" date="2019" name="Int. J. Syst. Evol. Microbiol.">
        <title>The Global Catalogue of Microorganisms (GCM) 10K type strain sequencing project: providing services to taxonomists for standard genome sequencing and annotation.</title>
        <authorList>
            <consortium name="The Broad Institute Genomics Platform"/>
            <consortium name="The Broad Institute Genome Sequencing Center for Infectious Disease"/>
            <person name="Wu L."/>
            <person name="Ma J."/>
        </authorList>
    </citation>
    <scope>NUCLEOTIDE SEQUENCE [LARGE SCALE GENOMIC DNA]</scope>
    <source>
        <strain evidence="3">JCM 16961</strain>
    </source>
</reference>
<comment type="caution">
    <text evidence="2">The sequence shown here is derived from an EMBL/GenBank/DDBJ whole genome shotgun (WGS) entry which is preliminary data.</text>
</comment>
<organism evidence="2 3">
    <name type="scientific">Zhihengliuella alba</name>
    <dbReference type="NCBI Taxonomy" id="547018"/>
    <lineage>
        <taxon>Bacteria</taxon>
        <taxon>Bacillati</taxon>
        <taxon>Actinomycetota</taxon>
        <taxon>Actinomycetes</taxon>
        <taxon>Micrococcales</taxon>
        <taxon>Micrococcaceae</taxon>
        <taxon>Zhihengliuella</taxon>
    </lineage>
</organism>
<protein>
    <submittedName>
        <fullName evidence="2">Uncharacterized protein</fullName>
    </submittedName>
</protein>
<dbReference type="Proteomes" id="UP001501536">
    <property type="component" value="Unassembled WGS sequence"/>
</dbReference>
<sequence>MSIDWFAFVQVAGATWLAAIAIVTLFSTAVRLQALANDGGARAGVARLGMYACYAASLAAVLFGIYLIVPQFGGAPH</sequence>
<evidence type="ECO:0000256" key="1">
    <source>
        <dbReference type="SAM" id="Phobius"/>
    </source>
</evidence>
<keyword evidence="1" id="KW-0812">Transmembrane</keyword>
<name>A0ABP7CWA0_9MICC</name>
<gene>
    <name evidence="2" type="ORF">GCM10022377_05600</name>
</gene>
<proteinExistence type="predicted"/>
<evidence type="ECO:0000313" key="2">
    <source>
        <dbReference type="EMBL" id="GAA3695653.1"/>
    </source>
</evidence>
<dbReference type="RefSeq" id="WP_344879629.1">
    <property type="nucleotide sequence ID" value="NZ_BAABCJ010000001.1"/>
</dbReference>
<feature type="transmembrane region" description="Helical" evidence="1">
    <location>
        <begin position="6"/>
        <end position="27"/>
    </location>
</feature>
<keyword evidence="3" id="KW-1185">Reference proteome</keyword>
<feature type="transmembrane region" description="Helical" evidence="1">
    <location>
        <begin position="48"/>
        <end position="69"/>
    </location>
</feature>
<keyword evidence="1" id="KW-1133">Transmembrane helix</keyword>
<keyword evidence="1" id="KW-0472">Membrane</keyword>
<dbReference type="EMBL" id="BAABCJ010000001">
    <property type="protein sequence ID" value="GAA3695653.1"/>
    <property type="molecule type" value="Genomic_DNA"/>
</dbReference>
<accession>A0ABP7CWA0</accession>